<dbReference type="Proteomes" id="UP000060487">
    <property type="component" value="Unassembled WGS sequence"/>
</dbReference>
<organism evidence="1 2">
    <name type="scientific">Candidatus Magnetominusculus xianensis</name>
    <dbReference type="NCBI Taxonomy" id="1748249"/>
    <lineage>
        <taxon>Bacteria</taxon>
        <taxon>Pseudomonadati</taxon>
        <taxon>Nitrospirota</taxon>
        <taxon>Nitrospiria</taxon>
        <taxon>Nitrospirales</taxon>
        <taxon>Nitrospiraceae</taxon>
        <taxon>Candidatus Magnetominusculus</taxon>
    </lineage>
</organism>
<name>A0ABR5SCV4_9BACT</name>
<sequence>MISGVGSAVQAVNDYNKKIMAEIAQQSAQSPTVIKEIQQNSNPEGTGSKINIYV</sequence>
<proteinExistence type="predicted"/>
<gene>
    <name evidence="1" type="ORF">ASN18_2512</name>
</gene>
<dbReference type="RefSeq" id="WP_157072978.1">
    <property type="nucleotide sequence ID" value="NZ_LNQR01000089.1"/>
</dbReference>
<dbReference type="EMBL" id="LNQR01000089">
    <property type="protein sequence ID" value="KWT82480.1"/>
    <property type="molecule type" value="Genomic_DNA"/>
</dbReference>
<reference evidence="1 2" key="1">
    <citation type="submission" date="2015-11" db="EMBL/GenBank/DDBJ databases">
        <authorList>
            <person name="Lin W."/>
        </authorList>
    </citation>
    <scope>NUCLEOTIDE SEQUENCE [LARGE SCALE GENOMIC DNA]</scope>
    <source>
        <strain evidence="1 2">HCH-1</strain>
    </source>
</reference>
<evidence type="ECO:0000313" key="1">
    <source>
        <dbReference type="EMBL" id="KWT82480.1"/>
    </source>
</evidence>
<keyword evidence="2" id="KW-1185">Reference proteome</keyword>
<evidence type="ECO:0008006" key="3">
    <source>
        <dbReference type="Google" id="ProtNLM"/>
    </source>
</evidence>
<protein>
    <recommendedName>
        <fullName evidence="3">Motility protein</fullName>
    </recommendedName>
</protein>
<accession>A0ABR5SCV4</accession>
<comment type="caution">
    <text evidence="1">The sequence shown here is derived from an EMBL/GenBank/DDBJ whole genome shotgun (WGS) entry which is preliminary data.</text>
</comment>
<evidence type="ECO:0000313" key="2">
    <source>
        <dbReference type="Proteomes" id="UP000060487"/>
    </source>
</evidence>